<evidence type="ECO:0000313" key="1">
    <source>
        <dbReference type="EMBL" id="KAJ8619842.1"/>
    </source>
</evidence>
<organism evidence="1 2">
    <name type="scientific">Persea americana</name>
    <name type="common">Avocado</name>
    <dbReference type="NCBI Taxonomy" id="3435"/>
    <lineage>
        <taxon>Eukaryota</taxon>
        <taxon>Viridiplantae</taxon>
        <taxon>Streptophyta</taxon>
        <taxon>Embryophyta</taxon>
        <taxon>Tracheophyta</taxon>
        <taxon>Spermatophyta</taxon>
        <taxon>Magnoliopsida</taxon>
        <taxon>Magnoliidae</taxon>
        <taxon>Laurales</taxon>
        <taxon>Lauraceae</taxon>
        <taxon>Persea</taxon>
    </lineage>
</organism>
<reference evidence="1 2" key="1">
    <citation type="journal article" date="2022" name="Hortic Res">
        <title>A haplotype resolved chromosomal level avocado genome allows analysis of novel avocado genes.</title>
        <authorList>
            <person name="Nath O."/>
            <person name="Fletcher S.J."/>
            <person name="Hayward A."/>
            <person name="Shaw L.M."/>
            <person name="Masouleh A.K."/>
            <person name="Furtado A."/>
            <person name="Henry R.J."/>
            <person name="Mitter N."/>
        </authorList>
    </citation>
    <scope>NUCLEOTIDE SEQUENCE [LARGE SCALE GENOMIC DNA]</scope>
    <source>
        <strain evidence="2">cv. Hass</strain>
    </source>
</reference>
<sequence>MAASLTITFDENKYQVMLQEKQSKRTFKCPASCRSVTSLGNSQNTEPTSTPRTVVFGSLGPFPLPVEKTARAKKQKTAPQNVAAPDTKGSRQETRGSWQSHKASTYEKPGLPQDLVPAIFTKTKKIPDICKASIPGSSQGEPVLSSLTSNGRNLPSTEQPKQPSTSRLVHTSPKSSRTSQGLDKNLLGPALLQLNTSSQQGPSLKNLKLRCDRLRTASKSCPRQSSRKTSSAAAHEGPRPSLPEHGWS</sequence>
<dbReference type="Proteomes" id="UP001234297">
    <property type="component" value="Chromosome 9"/>
</dbReference>
<dbReference type="EMBL" id="CM056817">
    <property type="protein sequence ID" value="KAJ8619842.1"/>
    <property type="molecule type" value="Genomic_DNA"/>
</dbReference>
<accession>A0ACC2KFA1</accession>
<protein>
    <submittedName>
        <fullName evidence="1">Uncharacterized protein</fullName>
    </submittedName>
</protein>
<comment type="caution">
    <text evidence="1">The sequence shown here is derived from an EMBL/GenBank/DDBJ whole genome shotgun (WGS) entry which is preliminary data.</text>
</comment>
<evidence type="ECO:0000313" key="2">
    <source>
        <dbReference type="Proteomes" id="UP001234297"/>
    </source>
</evidence>
<keyword evidence="2" id="KW-1185">Reference proteome</keyword>
<proteinExistence type="predicted"/>
<name>A0ACC2KFA1_PERAE</name>
<gene>
    <name evidence="1" type="ORF">MRB53_028371</name>
</gene>